<dbReference type="InterPro" id="IPR029056">
    <property type="entry name" value="Ribokinase-like"/>
</dbReference>
<dbReference type="GO" id="GO:0016301">
    <property type="term" value="F:kinase activity"/>
    <property type="evidence" value="ECO:0007669"/>
    <property type="project" value="UniProtKB-KW"/>
</dbReference>
<keyword evidence="5" id="KW-0067">ATP-binding</keyword>
<dbReference type="InterPro" id="IPR050306">
    <property type="entry name" value="PfkB_Carbo_kinase"/>
</dbReference>
<feature type="compositionally biased region" description="Polar residues" evidence="6">
    <location>
        <begin position="1"/>
        <end position="11"/>
    </location>
</feature>
<keyword evidence="9" id="KW-1185">Reference proteome</keyword>
<keyword evidence="2" id="KW-0808">Transferase</keyword>
<dbReference type="GO" id="GO:0005524">
    <property type="term" value="F:ATP binding"/>
    <property type="evidence" value="ECO:0007669"/>
    <property type="project" value="UniProtKB-KW"/>
</dbReference>
<evidence type="ECO:0000256" key="2">
    <source>
        <dbReference type="ARBA" id="ARBA00022679"/>
    </source>
</evidence>
<evidence type="ECO:0000256" key="4">
    <source>
        <dbReference type="ARBA" id="ARBA00022777"/>
    </source>
</evidence>
<evidence type="ECO:0000256" key="3">
    <source>
        <dbReference type="ARBA" id="ARBA00022741"/>
    </source>
</evidence>
<keyword evidence="3" id="KW-0547">Nucleotide-binding</keyword>
<name>A0A917WGE1_9ACTN</name>
<evidence type="ECO:0000256" key="5">
    <source>
        <dbReference type="ARBA" id="ARBA00022840"/>
    </source>
</evidence>
<dbReference type="InterPro" id="IPR011611">
    <property type="entry name" value="PfkB_dom"/>
</dbReference>
<dbReference type="SUPFAM" id="SSF53613">
    <property type="entry name" value="Ribokinase-like"/>
    <property type="match status" value="1"/>
</dbReference>
<comment type="caution">
    <text evidence="8">The sequence shown here is derived from an EMBL/GenBank/DDBJ whole genome shotgun (WGS) entry which is preliminary data.</text>
</comment>
<feature type="region of interest" description="Disordered" evidence="6">
    <location>
        <begin position="1"/>
        <end position="33"/>
    </location>
</feature>
<organism evidence="8 9">
    <name type="scientific">Nakamurella endophytica</name>
    <dbReference type="NCBI Taxonomy" id="1748367"/>
    <lineage>
        <taxon>Bacteria</taxon>
        <taxon>Bacillati</taxon>
        <taxon>Actinomycetota</taxon>
        <taxon>Actinomycetes</taxon>
        <taxon>Nakamurellales</taxon>
        <taxon>Nakamurellaceae</taxon>
        <taxon>Nakamurella</taxon>
    </lineage>
</organism>
<feature type="domain" description="Carbohydrate kinase PfkB" evidence="7">
    <location>
        <begin position="53"/>
        <end position="350"/>
    </location>
</feature>
<gene>
    <name evidence="8" type="ORF">GCM10011594_21320</name>
</gene>
<dbReference type="PANTHER" id="PTHR43085:SF1">
    <property type="entry name" value="PSEUDOURIDINE KINASE-RELATED"/>
    <property type="match status" value="1"/>
</dbReference>
<dbReference type="RefSeq" id="WP_188941441.1">
    <property type="nucleotide sequence ID" value="NZ_BMNA01000003.1"/>
</dbReference>
<sequence length="374" mass="37933">MSSHLPGTTDASPAATGQVGPGTGARGSALVAKARDAASDPSAAVDTTGPLDAVTFGEVMAMFIAQDPGPLEEVVAFRRSLAGAEANVATGLARLGHRVGWLGRVGDEPFGRYAVSELAAAGIDVAGVTVDEQAPTGLLVKSRADGGDPQVVYFRRNSAGSRLAPSAAADGYLARARHVHVTGISLAVSASSREFAFRAVDIARATGATVSFDPNLRPSLWSGPDEMVREVNRMAALADWVLPGVAEGRVLTGRDAPDGIAGFYRDLGASLVVVKDGGRGATAFTDAGPLHRPVFPVTVVDTVGAGDGFAAGLISGHLDGLGLAAQLERAAAVGALATTSPGDRDGLPTRAELDLFLTDATSGVRGVRARPVPA</sequence>
<dbReference type="Proteomes" id="UP000655208">
    <property type="component" value="Unassembled WGS sequence"/>
</dbReference>
<dbReference type="AlphaFoldDB" id="A0A917WGE1"/>
<dbReference type="EMBL" id="BMNA01000003">
    <property type="protein sequence ID" value="GGM00960.1"/>
    <property type="molecule type" value="Genomic_DNA"/>
</dbReference>
<dbReference type="PROSITE" id="PS00584">
    <property type="entry name" value="PFKB_KINASES_2"/>
    <property type="match status" value="1"/>
</dbReference>
<reference evidence="8" key="2">
    <citation type="submission" date="2020-09" db="EMBL/GenBank/DDBJ databases">
        <authorList>
            <person name="Sun Q."/>
            <person name="Zhou Y."/>
        </authorList>
    </citation>
    <scope>NUCLEOTIDE SEQUENCE</scope>
    <source>
        <strain evidence="8">CGMCC 4.7308</strain>
    </source>
</reference>
<dbReference type="Gene3D" id="3.40.1190.20">
    <property type="match status" value="1"/>
</dbReference>
<evidence type="ECO:0000259" key="7">
    <source>
        <dbReference type="Pfam" id="PF00294"/>
    </source>
</evidence>
<keyword evidence="4 8" id="KW-0418">Kinase</keyword>
<evidence type="ECO:0000313" key="8">
    <source>
        <dbReference type="EMBL" id="GGM00960.1"/>
    </source>
</evidence>
<evidence type="ECO:0000256" key="6">
    <source>
        <dbReference type="SAM" id="MobiDB-lite"/>
    </source>
</evidence>
<evidence type="ECO:0000313" key="9">
    <source>
        <dbReference type="Proteomes" id="UP000655208"/>
    </source>
</evidence>
<comment type="similarity">
    <text evidence="1">Belongs to the carbohydrate kinase PfkB family.</text>
</comment>
<dbReference type="Pfam" id="PF00294">
    <property type="entry name" value="PfkB"/>
    <property type="match status" value="1"/>
</dbReference>
<protein>
    <submittedName>
        <fullName evidence="8">Sugar kinase</fullName>
    </submittedName>
</protein>
<dbReference type="PANTHER" id="PTHR43085">
    <property type="entry name" value="HEXOKINASE FAMILY MEMBER"/>
    <property type="match status" value="1"/>
</dbReference>
<dbReference type="CDD" id="cd01166">
    <property type="entry name" value="KdgK"/>
    <property type="match status" value="1"/>
</dbReference>
<accession>A0A917WGE1</accession>
<dbReference type="InterPro" id="IPR002173">
    <property type="entry name" value="Carboh/pur_kinase_PfkB_CS"/>
</dbReference>
<reference evidence="8" key="1">
    <citation type="journal article" date="2014" name="Int. J. Syst. Evol. Microbiol.">
        <title>Complete genome sequence of Corynebacterium casei LMG S-19264T (=DSM 44701T), isolated from a smear-ripened cheese.</title>
        <authorList>
            <consortium name="US DOE Joint Genome Institute (JGI-PGF)"/>
            <person name="Walter F."/>
            <person name="Albersmeier A."/>
            <person name="Kalinowski J."/>
            <person name="Ruckert C."/>
        </authorList>
    </citation>
    <scope>NUCLEOTIDE SEQUENCE</scope>
    <source>
        <strain evidence="8">CGMCC 4.7308</strain>
    </source>
</reference>
<proteinExistence type="inferred from homology"/>
<evidence type="ECO:0000256" key="1">
    <source>
        <dbReference type="ARBA" id="ARBA00010688"/>
    </source>
</evidence>